<dbReference type="AlphaFoldDB" id="A0A1D8AY48"/>
<dbReference type="InterPro" id="IPR003018">
    <property type="entry name" value="GAF"/>
</dbReference>
<dbReference type="STRING" id="1838286.Verru16b_02900"/>
<accession>A0A1D8AY48</accession>
<name>A0A1D8AY48_9BACT</name>
<organism evidence="2 3">
    <name type="scientific">Lacunisphaera limnophila</name>
    <dbReference type="NCBI Taxonomy" id="1838286"/>
    <lineage>
        <taxon>Bacteria</taxon>
        <taxon>Pseudomonadati</taxon>
        <taxon>Verrucomicrobiota</taxon>
        <taxon>Opitutia</taxon>
        <taxon>Opitutales</taxon>
        <taxon>Opitutaceae</taxon>
        <taxon>Lacunisphaera</taxon>
    </lineage>
</organism>
<dbReference type="OrthoDB" id="194044at2"/>
<dbReference type="RefSeq" id="WP_069962921.1">
    <property type="nucleotide sequence ID" value="NZ_CP016094.1"/>
</dbReference>
<proteinExistence type="predicted"/>
<dbReference type="Gene3D" id="3.30.450.40">
    <property type="match status" value="1"/>
</dbReference>
<dbReference type="Proteomes" id="UP000095228">
    <property type="component" value="Chromosome"/>
</dbReference>
<evidence type="ECO:0000259" key="1">
    <source>
        <dbReference type="Pfam" id="PF01590"/>
    </source>
</evidence>
<evidence type="ECO:0000313" key="2">
    <source>
        <dbReference type="EMBL" id="AOS45811.1"/>
    </source>
</evidence>
<dbReference type="SUPFAM" id="SSF55781">
    <property type="entry name" value="GAF domain-like"/>
    <property type="match status" value="1"/>
</dbReference>
<feature type="domain" description="GAF" evidence="1">
    <location>
        <begin position="25"/>
        <end position="159"/>
    </location>
</feature>
<reference evidence="2 3" key="1">
    <citation type="submission" date="2016-06" db="EMBL/GenBank/DDBJ databases">
        <title>Three novel species with peptidoglycan cell walls form the new genus Lacunisphaera gen. nov. in the family Opitutaceae of the verrucomicrobial subdivision 4.</title>
        <authorList>
            <person name="Rast P."/>
            <person name="Gloeckner I."/>
            <person name="Jogler M."/>
            <person name="Boedeker C."/>
            <person name="Jeske O."/>
            <person name="Wiegand S."/>
            <person name="Reinhardt R."/>
            <person name="Schumann P."/>
            <person name="Rohde M."/>
            <person name="Spring S."/>
            <person name="Gloeckner F.O."/>
            <person name="Jogler C."/>
        </authorList>
    </citation>
    <scope>NUCLEOTIDE SEQUENCE [LARGE SCALE GENOMIC DNA]</scope>
    <source>
        <strain evidence="2 3">IG16b</strain>
    </source>
</reference>
<sequence>MAAKKQMERTRALLAKVRQVSTQDYFQALCLDTSGDLDVDQTSVWTFDANLQKVECQCGYDALTEKFSRHQVLRQQDCPRYFRAIVEENYVCAPDVADHLATREFLESYFKPNGIVSLLDFIMHEDAVPFGIICCENRRGIRQWSDADRNYLRSIATLTSFLFLPAARV</sequence>
<evidence type="ECO:0000313" key="3">
    <source>
        <dbReference type="Proteomes" id="UP000095228"/>
    </source>
</evidence>
<keyword evidence="3" id="KW-1185">Reference proteome</keyword>
<dbReference type="Pfam" id="PF01590">
    <property type="entry name" value="GAF"/>
    <property type="match status" value="1"/>
</dbReference>
<dbReference type="EMBL" id="CP016094">
    <property type="protein sequence ID" value="AOS45811.1"/>
    <property type="molecule type" value="Genomic_DNA"/>
</dbReference>
<protein>
    <recommendedName>
        <fullName evidence="1">GAF domain-containing protein</fullName>
    </recommendedName>
</protein>
<gene>
    <name evidence="2" type="ORF">Verru16b_02900</name>
</gene>
<dbReference type="InterPro" id="IPR029016">
    <property type="entry name" value="GAF-like_dom_sf"/>
</dbReference>
<dbReference type="KEGG" id="obg:Verru16b_02900"/>